<reference evidence="1" key="1">
    <citation type="journal article" date="2023" name="G3 (Bethesda)">
        <title>A reference genome for the long-term kleptoplast-retaining sea slug Elysia crispata morphotype clarki.</title>
        <authorList>
            <person name="Eastman K.E."/>
            <person name="Pendleton A.L."/>
            <person name="Shaikh M.A."/>
            <person name="Suttiyut T."/>
            <person name="Ogas R."/>
            <person name="Tomko P."/>
            <person name="Gavelis G."/>
            <person name="Widhalm J.R."/>
            <person name="Wisecaver J.H."/>
        </authorList>
    </citation>
    <scope>NUCLEOTIDE SEQUENCE</scope>
    <source>
        <strain evidence="1">ECLA1</strain>
    </source>
</reference>
<dbReference type="Proteomes" id="UP001283361">
    <property type="component" value="Unassembled WGS sequence"/>
</dbReference>
<name>A0AAE1DR03_9GAST</name>
<dbReference type="EMBL" id="JAWDGP010002824">
    <property type="protein sequence ID" value="KAK3779537.1"/>
    <property type="molecule type" value="Genomic_DNA"/>
</dbReference>
<sequence>MSVNVELTSRKSGAVTVMFCPDSTPVESSLLADYKVKPSLAISPLTYRGHQLSISDFHHITRLGLVVQLTRKNQVSEDNVAT</sequence>
<keyword evidence="2" id="KW-1185">Reference proteome</keyword>
<dbReference type="AlphaFoldDB" id="A0AAE1DR03"/>
<organism evidence="1 2">
    <name type="scientific">Elysia crispata</name>
    <name type="common">lettuce slug</name>
    <dbReference type="NCBI Taxonomy" id="231223"/>
    <lineage>
        <taxon>Eukaryota</taxon>
        <taxon>Metazoa</taxon>
        <taxon>Spiralia</taxon>
        <taxon>Lophotrochozoa</taxon>
        <taxon>Mollusca</taxon>
        <taxon>Gastropoda</taxon>
        <taxon>Heterobranchia</taxon>
        <taxon>Euthyneura</taxon>
        <taxon>Panpulmonata</taxon>
        <taxon>Sacoglossa</taxon>
        <taxon>Placobranchoidea</taxon>
        <taxon>Plakobranchidae</taxon>
        <taxon>Elysia</taxon>
    </lineage>
</organism>
<gene>
    <name evidence="1" type="ORF">RRG08_045283</name>
</gene>
<comment type="caution">
    <text evidence="1">The sequence shown here is derived from an EMBL/GenBank/DDBJ whole genome shotgun (WGS) entry which is preliminary data.</text>
</comment>
<protein>
    <submittedName>
        <fullName evidence="1">Uncharacterized protein</fullName>
    </submittedName>
</protein>
<evidence type="ECO:0000313" key="2">
    <source>
        <dbReference type="Proteomes" id="UP001283361"/>
    </source>
</evidence>
<proteinExistence type="predicted"/>
<evidence type="ECO:0000313" key="1">
    <source>
        <dbReference type="EMBL" id="KAK3779537.1"/>
    </source>
</evidence>
<accession>A0AAE1DR03</accession>